<dbReference type="RefSeq" id="WP_166063059.1">
    <property type="nucleotide sequence ID" value="NZ_CP049889.1"/>
</dbReference>
<evidence type="ECO:0000256" key="2">
    <source>
        <dbReference type="ARBA" id="ARBA00022475"/>
    </source>
</evidence>
<evidence type="ECO:0000256" key="4">
    <source>
        <dbReference type="ARBA" id="ARBA00022989"/>
    </source>
</evidence>
<dbReference type="Pfam" id="PF12698">
    <property type="entry name" value="ABC2_membrane_3"/>
    <property type="match status" value="1"/>
</dbReference>
<dbReference type="KEGG" id="jpo:G7058_08135"/>
<evidence type="ECO:0000256" key="6">
    <source>
        <dbReference type="SAM" id="Phobius"/>
    </source>
</evidence>
<accession>A0A6G7WIE2</accession>
<feature type="transmembrane region" description="Helical" evidence="6">
    <location>
        <begin position="21"/>
        <end position="42"/>
    </location>
</feature>
<evidence type="ECO:0000259" key="7">
    <source>
        <dbReference type="Pfam" id="PF12698"/>
    </source>
</evidence>
<keyword evidence="9" id="KW-1185">Reference proteome</keyword>
<protein>
    <submittedName>
        <fullName evidence="8">ABC transporter permease</fullName>
    </submittedName>
</protein>
<dbReference type="Proteomes" id="UP000501830">
    <property type="component" value="Chromosome"/>
</dbReference>
<evidence type="ECO:0000256" key="3">
    <source>
        <dbReference type="ARBA" id="ARBA00022692"/>
    </source>
</evidence>
<feature type="transmembrane region" description="Helical" evidence="6">
    <location>
        <begin position="365"/>
        <end position="387"/>
    </location>
</feature>
<reference evidence="8 9" key="1">
    <citation type="journal article" date="2017" name="Int. J. Syst. Evol. Microbiol.">
        <title>Jeotgalibaca porci sp. nov. and Jeotgalibaca arthritidis sp. nov., isolated from pigs, and emended description of the genus Jeotgalibaca.</title>
        <authorList>
            <person name="Zamora L."/>
            <person name="Perez-Sancho M."/>
            <person name="Dominguez L."/>
            <person name="Fernandez-Garayzabal J.F."/>
            <person name="Vela A.I."/>
        </authorList>
    </citation>
    <scope>NUCLEOTIDE SEQUENCE [LARGE SCALE GENOMIC DNA]</scope>
    <source>
        <strain evidence="8 9">CCUG 69148</strain>
    </source>
</reference>
<feature type="transmembrane region" description="Helical" evidence="6">
    <location>
        <begin position="182"/>
        <end position="202"/>
    </location>
</feature>
<comment type="subcellular location">
    <subcellularLocation>
        <location evidence="1">Cell membrane</location>
        <topology evidence="1">Multi-pass membrane protein</topology>
    </subcellularLocation>
</comment>
<evidence type="ECO:0000313" key="8">
    <source>
        <dbReference type="EMBL" id="QIK51997.1"/>
    </source>
</evidence>
<dbReference type="AlphaFoldDB" id="A0A6G7WIE2"/>
<evidence type="ECO:0000256" key="5">
    <source>
        <dbReference type="ARBA" id="ARBA00023136"/>
    </source>
</evidence>
<dbReference type="InterPro" id="IPR013525">
    <property type="entry name" value="ABC2_TM"/>
</dbReference>
<dbReference type="InterPro" id="IPR051449">
    <property type="entry name" value="ABC-2_transporter_component"/>
</dbReference>
<feature type="transmembrane region" description="Helical" evidence="6">
    <location>
        <begin position="233"/>
        <end position="255"/>
    </location>
</feature>
<keyword evidence="5 6" id="KW-0472">Membrane</keyword>
<keyword evidence="4 6" id="KW-1133">Transmembrane helix</keyword>
<feature type="domain" description="ABC-2 type transporter transmembrane" evidence="7">
    <location>
        <begin position="21"/>
        <end position="383"/>
    </location>
</feature>
<evidence type="ECO:0000313" key="9">
    <source>
        <dbReference type="Proteomes" id="UP000501830"/>
    </source>
</evidence>
<evidence type="ECO:0000256" key="1">
    <source>
        <dbReference type="ARBA" id="ARBA00004651"/>
    </source>
</evidence>
<dbReference type="GO" id="GO:0140359">
    <property type="term" value="F:ABC-type transporter activity"/>
    <property type="evidence" value="ECO:0007669"/>
    <property type="project" value="InterPro"/>
</dbReference>
<sequence>MSKFWVIVGQVYRKNVKSLGFVTMMLSPIILLAIIGGIFKYIETIETEVPTIAVFSDSPEVTEVLQQENTSYAVESGVASVEDAEKLMELEGLDGYLTVAQEGSIFNASYIHTSDSETLDLTYIQALLANLQITLQAEELNLSAEDISTLSTPPVIESNTISFEDGNVVYGDQTESGIKLGAAYAISIAIFMFIMTYSSIIAEEIASEKGTRIMEVILSSVDSTTHFFGKLTAIFFICLTQIGFYALMGIIAFQFDVVKNLMPEGIDIFQTLRAVIGVSMYYFVMGIFLYAVIAAFLGSLVSKIEDVSKAVTPIVFIALMGFYGGMFALVNTTHPIIKIGSHIPLFTPFIMPFRIASETAGASEIGISMVVMFAFTVLITFISMMLYRSNVLIYSDAGMFKTVQTSIRSIRNDRASGKN</sequence>
<keyword evidence="3 6" id="KW-0812">Transmembrane</keyword>
<feature type="transmembrane region" description="Helical" evidence="6">
    <location>
        <begin position="336"/>
        <end position="353"/>
    </location>
</feature>
<gene>
    <name evidence="8" type="ORF">G7058_08135</name>
</gene>
<feature type="transmembrane region" description="Helical" evidence="6">
    <location>
        <begin position="275"/>
        <end position="298"/>
    </location>
</feature>
<dbReference type="EMBL" id="CP049889">
    <property type="protein sequence ID" value="QIK51997.1"/>
    <property type="molecule type" value="Genomic_DNA"/>
</dbReference>
<dbReference type="PANTHER" id="PTHR30294:SF29">
    <property type="entry name" value="MULTIDRUG ABC TRANSPORTER PERMEASE YBHS-RELATED"/>
    <property type="match status" value="1"/>
</dbReference>
<dbReference type="PANTHER" id="PTHR30294">
    <property type="entry name" value="MEMBRANE COMPONENT OF ABC TRANSPORTER YHHJ-RELATED"/>
    <property type="match status" value="1"/>
</dbReference>
<dbReference type="GO" id="GO:0005886">
    <property type="term" value="C:plasma membrane"/>
    <property type="evidence" value="ECO:0007669"/>
    <property type="project" value="UniProtKB-SubCell"/>
</dbReference>
<name>A0A6G7WIE2_9LACT</name>
<dbReference type="GeneID" id="94553249"/>
<keyword evidence="2" id="KW-1003">Cell membrane</keyword>
<organism evidence="8 9">
    <name type="scientific">Jeotgalibaca porci</name>
    <dbReference type="NCBI Taxonomy" id="1868793"/>
    <lineage>
        <taxon>Bacteria</taxon>
        <taxon>Bacillati</taxon>
        <taxon>Bacillota</taxon>
        <taxon>Bacilli</taxon>
        <taxon>Lactobacillales</taxon>
        <taxon>Carnobacteriaceae</taxon>
        <taxon>Jeotgalibaca</taxon>
    </lineage>
</organism>
<feature type="transmembrane region" description="Helical" evidence="6">
    <location>
        <begin position="310"/>
        <end position="330"/>
    </location>
</feature>
<proteinExistence type="predicted"/>